<dbReference type="GO" id="GO:0008914">
    <property type="term" value="F:leucyl-tRNA--protein transferase activity"/>
    <property type="evidence" value="ECO:0007669"/>
    <property type="project" value="UniProtKB-UniRule"/>
</dbReference>
<sequence>MNLRLFELAEDPASPFPPVELALAEPEGLLAMGGDLSPTRFINAYRSGIFPWFSEGEPILWWSPSRRAVFRTDGVHLSSRLRRRLRNSGWTVRADSAFAEVVTGCAAPRDGQSGGTWITADMQAAYLELHRLGHAHSIEVFDGGGRLVGGLFGLSFGHLFCGDSMYSAESGASSLALAMLARRLRGWGWPLIDAQVPNPHTRRLGVETWPRAAYMEALANLRDLPTEAGSWRERFGEWPASALDDGVRD</sequence>
<evidence type="ECO:0000256" key="11">
    <source>
        <dbReference type="ARBA" id="ARBA00074372"/>
    </source>
</evidence>
<dbReference type="GO" id="GO:0005737">
    <property type="term" value="C:cytoplasm"/>
    <property type="evidence" value="ECO:0007669"/>
    <property type="project" value="UniProtKB-SubCell"/>
</dbReference>
<dbReference type="Gene3D" id="3.40.630.70">
    <property type="entry name" value="Leucyl/phenylalanyl-tRNA-protein transferase, C-terminal domain"/>
    <property type="match status" value="1"/>
</dbReference>
<organism evidence="16 17">
    <name type="scientific">Thermomonas brevis</name>
    <dbReference type="NCBI Taxonomy" id="215691"/>
    <lineage>
        <taxon>Bacteria</taxon>
        <taxon>Pseudomonadati</taxon>
        <taxon>Pseudomonadota</taxon>
        <taxon>Gammaproteobacteria</taxon>
        <taxon>Lysobacterales</taxon>
        <taxon>Lysobacteraceae</taxon>
        <taxon>Thermomonas</taxon>
    </lineage>
</organism>
<evidence type="ECO:0000256" key="13">
    <source>
        <dbReference type="ARBA" id="ARBA00077165"/>
    </source>
</evidence>
<gene>
    <name evidence="15" type="primary">aat</name>
    <name evidence="16" type="ORF">H9L17_15310</name>
</gene>
<evidence type="ECO:0000256" key="12">
    <source>
        <dbReference type="ARBA" id="ARBA00077136"/>
    </source>
</evidence>
<dbReference type="HAMAP" id="MF_00688">
    <property type="entry name" value="Leu_Phe_trans"/>
    <property type="match status" value="1"/>
</dbReference>
<dbReference type="GO" id="GO:0030163">
    <property type="term" value="P:protein catabolic process"/>
    <property type="evidence" value="ECO:0007669"/>
    <property type="project" value="UniProtKB-UniRule"/>
</dbReference>
<dbReference type="InterPro" id="IPR016181">
    <property type="entry name" value="Acyl_CoA_acyltransferase"/>
</dbReference>
<dbReference type="Pfam" id="PF03588">
    <property type="entry name" value="Leu_Phe_trans"/>
    <property type="match status" value="1"/>
</dbReference>
<dbReference type="Proteomes" id="UP000515977">
    <property type="component" value="Chromosome"/>
</dbReference>
<dbReference type="PANTHER" id="PTHR30098">
    <property type="entry name" value="LEUCYL/PHENYLALANYL-TRNA--PROTEIN TRANSFERASE"/>
    <property type="match status" value="1"/>
</dbReference>
<evidence type="ECO:0000256" key="1">
    <source>
        <dbReference type="ARBA" id="ARBA00004496"/>
    </source>
</evidence>
<dbReference type="RefSeq" id="WP_187570270.1">
    <property type="nucleotide sequence ID" value="NZ_CP060711.1"/>
</dbReference>
<dbReference type="EMBL" id="CP060711">
    <property type="protein sequence ID" value="QNN46506.1"/>
    <property type="molecule type" value="Genomic_DNA"/>
</dbReference>
<protein>
    <recommendedName>
        <fullName evidence="11 15">Leucyl/phenylalanyl-tRNA--protein transferase</fullName>
        <ecNumber evidence="10 15">2.3.2.6</ecNumber>
    </recommendedName>
    <alternativeName>
        <fullName evidence="12 15">L/F-transferase</fullName>
    </alternativeName>
    <alternativeName>
        <fullName evidence="13 15">Leucyltransferase</fullName>
    </alternativeName>
    <alternativeName>
        <fullName evidence="14 15">Phenyalanyltransferase</fullName>
    </alternativeName>
</protein>
<keyword evidence="3 15" id="KW-0808">Transferase</keyword>
<comment type="catalytic activity">
    <reaction evidence="6 15">
        <text>N-terminal L-arginyl-[protein] + L-leucyl-tRNA(Leu) = N-terminal L-leucyl-L-arginyl-[protein] + tRNA(Leu) + H(+)</text>
        <dbReference type="Rhea" id="RHEA:50416"/>
        <dbReference type="Rhea" id="RHEA-COMP:9613"/>
        <dbReference type="Rhea" id="RHEA-COMP:9622"/>
        <dbReference type="Rhea" id="RHEA-COMP:12672"/>
        <dbReference type="Rhea" id="RHEA-COMP:12673"/>
        <dbReference type="ChEBI" id="CHEBI:15378"/>
        <dbReference type="ChEBI" id="CHEBI:64719"/>
        <dbReference type="ChEBI" id="CHEBI:78442"/>
        <dbReference type="ChEBI" id="CHEBI:78494"/>
        <dbReference type="ChEBI" id="CHEBI:133044"/>
        <dbReference type="EC" id="2.3.2.6"/>
    </reaction>
</comment>
<name>A0A7G9QT31_9GAMM</name>
<evidence type="ECO:0000256" key="4">
    <source>
        <dbReference type="ARBA" id="ARBA00023315"/>
    </source>
</evidence>
<dbReference type="InterPro" id="IPR042221">
    <property type="entry name" value="Leu/Phe-tRNA_Trfase_N"/>
</dbReference>
<evidence type="ECO:0000256" key="6">
    <source>
        <dbReference type="ARBA" id="ARBA00050652"/>
    </source>
</evidence>
<proteinExistence type="inferred from homology"/>
<dbReference type="Gene3D" id="3.30.70.3550">
    <property type="entry name" value="Leucyl/phenylalanyl-tRNA-protein transferase, N-terminal domain"/>
    <property type="match status" value="1"/>
</dbReference>
<evidence type="ECO:0000256" key="7">
    <source>
        <dbReference type="ARBA" id="ARBA00051538"/>
    </source>
</evidence>
<evidence type="ECO:0000256" key="5">
    <source>
        <dbReference type="ARBA" id="ARBA00050607"/>
    </source>
</evidence>
<dbReference type="InterPro" id="IPR042203">
    <property type="entry name" value="Leu/Phe-tRNA_Trfase_C"/>
</dbReference>
<dbReference type="InterPro" id="IPR004616">
    <property type="entry name" value="Leu/Phe-tRNA_Trfase"/>
</dbReference>
<evidence type="ECO:0000256" key="2">
    <source>
        <dbReference type="ARBA" id="ARBA00022490"/>
    </source>
</evidence>
<evidence type="ECO:0000256" key="15">
    <source>
        <dbReference type="HAMAP-Rule" id="MF_00688"/>
    </source>
</evidence>
<evidence type="ECO:0000256" key="8">
    <source>
        <dbReference type="ARBA" id="ARBA00054043"/>
    </source>
</evidence>
<dbReference type="NCBIfam" id="TIGR00667">
    <property type="entry name" value="aat"/>
    <property type="match status" value="1"/>
</dbReference>
<comment type="catalytic activity">
    <reaction evidence="7 15">
        <text>N-terminal L-lysyl-[protein] + L-leucyl-tRNA(Leu) = N-terminal L-leucyl-L-lysyl-[protein] + tRNA(Leu) + H(+)</text>
        <dbReference type="Rhea" id="RHEA:12340"/>
        <dbReference type="Rhea" id="RHEA-COMP:9613"/>
        <dbReference type="Rhea" id="RHEA-COMP:9622"/>
        <dbReference type="Rhea" id="RHEA-COMP:12670"/>
        <dbReference type="Rhea" id="RHEA-COMP:12671"/>
        <dbReference type="ChEBI" id="CHEBI:15378"/>
        <dbReference type="ChEBI" id="CHEBI:65249"/>
        <dbReference type="ChEBI" id="CHEBI:78442"/>
        <dbReference type="ChEBI" id="CHEBI:78494"/>
        <dbReference type="ChEBI" id="CHEBI:133043"/>
        <dbReference type="EC" id="2.3.2.6"/>
    </reaction>
</comment>
<dbReference type="KEGG" id="tbv:H9L17_15310"/>
<accession>A0A7G9QT31</accession>
<keyword evidence="4 15" id="KW-0012">Acyltransferase</keyword>
<comment type="catalytic activity">
    <reaction evidence="5 15">
        <text>L-phenylalanyl-tRNA(Phe) + an N-terminal L-alpha-aminoacyl-[protein] = an N-terminal L-phenylalanyl-L-alpha-aminoacyl-[protein] + tRNA(Phe)</text>
        <dbReference type="Rhea" id="RHEA:43632"/>
        <dbReference type="Rhea" id="RHEA-COMP:9668"/>
        <dbReference type="Rhea" id="RHEA-COMP:9699"/>
        <dbReference type="Rhea" id="RHEA-COMP:10636"/>
        <dbReference type="Rhea" id="RHEA-COMP:10637"/>
        <dbReference type="ChEBI" id="CHEBI:78442"/>
        <dbReference type="ChEBI" id="CHEBI:78531"/>
        <dbReference type="ChEBI" id="CHEBI:78597"/>
        <dbReference type="ChEBI" id="CHEBI:83561"/>
        <dbReference type="EC" id="2.3.2.6"/>
    </reaction>
</comment>
<evidence type="ECO:0000313" key="16">
    <source>
        <dbReference type="EMBL" id="QNN46506.1"/>
    </source>
</evidence>
<comment type="similarity">
    <text evidence="9 15">Belongs to the L/F-transferase family.</text>
</comment>
<comment type="subcellular location">
    <subcellularLocation>
        <location evidence="1 15">Cytoplasm</location>
    </subcellularLocation>
</comment>
<keyword evidence="17" id="KW-1185">Reference proteome</keyword>
<dbReference type="PANTHER" id="PTHR30098:SF2">
    <property type="entry name" value="LEUCYL_PHENYLALANYL-TRNA--PROTEIN TRANSFERASE"/>
    <property type="match status" value="1"/>
</dbReference>
<evidence type="ECO:0000256" key="14">
    <source>
        <dbReference type="ARBA" id="ARBA00083640"/>
    </source>
</evidence>
<dbReference type="EC" id="2.3.2.6" evidence="10 15"/>
<evidence type="ECO:0000256" key="9">
    <source>
        <dbReference type="ARBA" id="ARBA00061535"/>
    </source>
</evidence>
<evidence type="ECO:0000313" key="17">
    <source>
        <dbReference type="Proteomes" id="UP000515977"/>
    </source>
</evidence>
<dbReference type="AlphaFoldDB" id="A0A7G9QT31"/>
<dbReference type="SUPFAM" id="SSF55729">
    <property type="entry name" value="Acyl-CoA N-acyltransferases (Nat)"/>
    <property type="match status" value="1"/>
</dbReference>
<keyword evidence="2 15" id="KW-0963">Cytoplasm</keyword>
<comment type="function">
    <text evidence="8 15">Functions in the N-end rule pathway of protein degradation where it conjugates Leu, Phe and, less efficiently, Met from aminoacyl-tRNAs to the N-termini of proteins containing an N-terminal arginine or lysine.</text>
</comment>
<dbReference type="FunFam" id="3.30.70.3550:FF:000001">
    <property type="entry name" value="Leucyl/phenylalanyl-tRNA--protein transferase"/>
    <property type="match status" value="1"/>
</dbReference>
<evidence type="ECO:0000256" key="3">
    <source>
        <dbReference type="ARBA" id="ARBA00022679"/>
    </source>
</evidence>
<evidence type="ECO:0000256" key="10">
    <source>
        <dbReference type="ARBA" id="ARBA00066767"/>
    </source>
</evidence>
<reference evidence="16 17" key="1">
    <citation type="submission" date="2020-08" db="EMBL/GenBank/DDBJ databases">
        <title>Genome sequence of Thermomonas brevis KACC 16975T.</title>
        <authorList>
            <person name="Hyun D.-W."/>
            <person name="Bae J.-W."/>
        </authorList>
    </citation>
    <scope>NUCLEOTIDE SEQUENCE [LARGE SCALE GENOMIC DNA]</scope>
    <source>
        <strain evidence="16 17">KACC 16975</strain>
    </source>
</reference>